<dbReference type="Proteomes" id="UP000234681">
    <property type="component" value="Chromosome 9"/>
</dbReference>
<evidence type="ECO:0000313" key="1">
    <source>
        <dbReference type="EMBL" id="EDL98976.1"/>
    </source>
</evidence>
<proteinExistence type="predicted"/>
<dbReference type="AlphaFoldDB" id="A6IP84"/>
<accession>A6IP84</accession>
<organism evidence="1 2">
    <name type="scientific">Rattus norvegicus</name>
    <name type="common">Rat</name>
    <dbReference type="NCBI Taxonomy" id="10116"/>
    <lineage>
        <taxon>Eukaryota</taxon>
        <taxon>Metazoa</taxon>
        <taxon>Chordata</taxon>
        <taxon>Craniata</taxon>
        <taxon>Vertebrata</taxon>
        <taxon>Euteleostomi</taxon>
        <taxon>Mammalia</taxon>
        <taxon>Eutheria</taxon>
        <taxon>Euarchontoglires</taxon>
        <taxon>Glires</taxon>
        <taxon>Rodentia</taxon>
        <taxon>Myomorpha</taxon>
        <taxon>Muroidea</taxon>
        <taxon>Muridae</taxon>
        <taxon>Murinae</taxon>
        <taxon>Rattus</taxon>
    </lineage>
</organism>
<dbReference type="EMBL" id="CH473965">
    <property type="protein sequence ID" value="EDL98976.1"/>
    <property type="molecule type" value="Genomic_DNA"/>
</dbReference>
<evidence type="ECO:0000313" key="2">
    <source>
        <dbReference type="Proteomes" id="UP000234681"/>
    </source>
</evidence>
<reference evidence="1 2" key="1">
    <citation type="submission" date="2005-09" db="EMBL/GenBank/DDBJ databases">
        <authorList>
            <person name="Mural R.J."/>
            <person name="Li P.W."/>
            <person name="Adams M.D."/>
            <person name="Amanatides P.G."/>
            <person name="Baden-Tillson H."/>
            <person name="Barnstead M."/>
            <person name="Chin S.H."/>
            <person name="Dew I."/>
            <person name="Evans C.A."/>
            <person name="Ferriera S."/>
            <person name="Flanigan M."/>
            <person name="Fosler C."/>
            <person name="Glodek A."/>
            <person name="Gu Z."/>
            <person name="Holt R.A."/>
            <person name="Jennings D."/>
            <person name="Kraft C.L."/>
            <person name="Lu F."/>
            <person name="Nguyen T."/>
            <person name="Nusskern D.R."/>
            <person name="Pfannkoch C.M."/>
            <person name="Sitter C."/>
            <person name="Sutton G.G."/>
            <person name="Venter J.C."/>
            <person name="Wang Z."/>
            <person name="Woodage T."/>
            <person name="Zheng X.H."/>
            <person name="Zhong F."/>
        </authorList>
    </citation>
    <scope>NUCLEOTIDE SEQUENCE [LARGE SCALE GENOMIC DNA]</scope>
    <source>
        <strain>BN</strain>
        <strain evidence="2">Sprague-Dawley</strain>
    </source>
</reference>
<name>A6IP84_RAT</name>
<sequence>MNPDSALVGSGFPKTLQFL</sequence>
<protein>
    <submittedName>
        <fullName evidence="1">RCG22186</fullName>
    </submittedName>
</protein>
<gene>
    <name evidence="1" type="ORF">rCG_22186</name>
</gene>